<dbReference type="GO" id="GO:0015386">
    <property type="term" value="F:potassium:proton antiporter activity"/>
    <property type="evidence" value="ECO:0007669"/>
    <property type="project" value="TreeGrafter"/>
</dbReference>
<evidence type="ECO:0000256" key="22">
    <source>
        <dbReference type="SAM" id="MobiDB-lite"/>
    </source>
</evidence>
<feature type="region of interest" description="Disordered" evidence="22">
    <location>
        <begin position="673"/>
        <end position="769"/>
    </location>
</feature>
<dbReference type="NCBIfam" id="TIGR00840">
    <property type="entry name" value="b_cpa1"/>
    <property type="match status" value="1"/>
</dbReference>
<dbReference type="Gene3D" id="6.10.250.1040">
    <property type="match status" value="1"/>
</dbReference>
<dbReference type="GO" id="GO:0051453">
    <property type="term" value="P:regulation of intracellular pH"/>
    <property type="evidence" value="ECO:0007669"/>
    <property type="project" value="TreeGrafter"/>
</dbReference>
<feature type="transmembrane region" description="Helical" evidence="23">
    <location>
        <begin position="84"/>
        <end position="101"/>
    </location>
</feature>
<evidence type="ECO:0000259" key="25">
    <source>
        <dbReference type="Pfam" id="PF00999"/>
    </source>
</evidence>
<feature type="region of interest" description="Disordered" evidence="22">
    <location>
        <begin position="30"/>
        <end position="61"/>
    </location>
</feature>
<evidence type="ECO:0000256" key="21">
    <source>
        <dbReference type="RuleBase" id="RU003722"/>
    </source>
</evidence>
<evidence type="ECO:0000256" key="14">
    <source>
        <dbReference type="ARBA" id="ARBA00023139"/>
    </source>
</evidence>
<feature type="transmembrane region" description="Helical" evidence="23">
    <location>
        <begin position="168"/>
        <end position="190"/>
    </location>
</feature>
<feature type="transmembrane region" description="Helical" evidence="23">
    <location>
        <begin position="327"/>
        <end position="346"/>
    </location>
</feature>
<evidence type="ECO:0000259" key="26">
    <source>
        <dbReference type="Pfam" id="PF16644"/>
    </source>
</evidence>
<evidence type="ECO:0000256" key="2">
    <source>
        <dbReference type="ARBA" id="ARBA00007367"/>
    </source>
</evidence>
<dbReference type="GO" id="GO:0015385">
    <property type="term" value="F:sodium:proton antiporter activity"/>
    <property type="evidence" value="ECO:0007669"/>
    <property type="project" value="InterPro"/>
</dbReference>
<dbReference type="Pfam" id="PF00999">
    <property type="entry name" value="Na_H_Exchanger"/>
    <property type="match status" value="1"/>
</dbReference>
<dbReference type="Proteomes" id="UP000812440">
    <property type="component" value="Chromosome 2"/>
</dbReference>
<dbReference type="PANTHER" id="PTHR10110:SF59">
    <property type="entry name" value="SODIUM_HYDROGEN EXCHANGER 1"/>
    <property type="match status" value="1"/>
</dbReference>
<dbReference type="Gene3D" id="6.10.250.2020">
    <property type="match status" value="1"/>
</dbReference>
<evidence type="ECO:0000256" key="15">
    <source>
        <dbReference type="ARBA" id="ARBA00023180"/>
    </source>
</evidence>
<evidence type="ECO:0000256" key="7">
    <source>
        <dbReference type="ARBA" id="ARBA00022692"/>
    </source>
</evidence>
<evidence type="ECO:0000313" key="27">
    <source>
        <dbReference type="EMBL" id="KAG8451263.1"/>
    </source>
</evidence>
<dbReference type="OrthoDB" id="196264at2759"/>
<feature type="transmembrane region" description="Helical" evidence="23">
    <location>
        <begin position="108"/>
        <end position="127"/>
    </location>
</feature>
<keyword evidence="4 21" id="KW-0050">Antiport</keyword>
<evidence type="ECO:0000256" key="16">
    <source>
        <dbReference type="ARBA" id="ARBA00023201"/>
    </source>
</evidence>
<dbReference type="InterPro" id="IPR006153">
    <property type="entry name" value="Cation/H_exchanger_TM"/>
</dbReference>
<feature type="chain" id="PRO_5035826385" description="Sodium/hydrogen exchanger" evidence="24">
    <location>
        <begin position="25"/>
        <end position="769"/>
    </location>
</feature>
<dbReference type="GO" id="GO:0098719">
    <property type="term" value="P:sodium ion import across plasma membrane"/>
    <property type="evidence" value="ECO:0007669"/>
    <property type="project" value="TreeGrafter"/>
</dbReference>
<keyword evidence="28" id="KW-1185">Reference proteome</keyword>
<comment type="catalytic activity">
    <reaction evidence="19">
        <text>Na(+)(in) + H(+)(out) = Na(+)(out) + H(+)(in)</text>
        <dbReference type="Rhea" id="RHEA:29419"/>
        <dbReference type="ChEBI" id="CHEBI:15378"/>
        <dbReference type="ChEBI" id="CHEBI:29101"/>
    </reaction>
</comment>
<keyword evidence="9" id="KW-0112">Calmodulin-binding</keyword>
<evidence type="ECO:0000256" key="3">
    <source>
        <dbReference type="ARBA" id="ARBA00022448"/>
    </source>
</evidence>
<evidence type="ECO:0000256" key="11">
    <source>
        <dbReference type="ARBA" id="ARBA00023053"/>
    </source>
</evidence>
<feature type="transmembrane region" description="Helical" evidence="23">
    <location>
        <begin position="236"/>
        <end position="256"/>
    </location>
</feature>
<keyword evidence="5" id="KW-1003">Cell membrane</keyword>
<feature type="transmembrane region" description="Helical" evidence="23">
    <location>
        <begin position="367"/>
        <end position="386"/>
    </location>
</feature>
<evidence type="ECO:0000256" key="1">
    <source>
        <dbReference type="ARBA" id="ARBA00004554"/>
    </source>
</evidence>
<comment type="subcellular location">
    <subcellularLocation>
        <location evidence="1">Basolateral cell membrane</location>
        <topology evidence="1">Multi-pass membrane protein</topology>
    </subcellularLocation>
</comment>
<dbReference type="PANTHER" id="PTHR10110">
    <property type="entry name" value="SODIUM/HYDROGEN EXCHANGER"/>
    <property type="match status" value="1"/>
</dbReference>
<evidence type="ECO:0000256" key="4">
    <source>
        <dbReference type="ARBA" id="ARBA00022449"/>
    </source>
</evidence>
<keyword evidence="3 21" id="KW-0813">Transport</keyword>
<comment type="catalytic activity">
    <reaction evidence="18">
        <text>Li(+)(in) + Na(+)(out) = Li(+)(out) + Na(+)(in)</text>
        <dbReference type="Rhea" id="RHEA:72415"/>
        <dbReference type="ChEBI" id="CHEBI:29101"/>
        <dbReference type="ChEBI" id="CHEBI:49713"/>
    </reaction>
</comment>
<keyword evidence="8" id="KW-0832">Ubl conjugation</keyword>
<evidence type="ECO:0000256" key="9">
    <source>
        <dbReference type="ARBA" id="ARBA00022860"/>
    </source>
</evidence>
<evidence type="ECO:0000313" key="28">
    <source>
        <dbReference type="Proteomes" id="UP000812440"/>
    </source>
</evidence>
<accession>A0A8T2K564</accession>
<reference evidence="27" key="1">
    <citation type="thesis" date="2020" institute="ProQuest LLC" country="789 East Eisenhower Parkway, Ann Arbor, MI, USA">
        <title>Comparative Genomics and Chromosome Evolution.</title>
        <authorList>
            <person name="Mudd A.B."/>
        </authorList>
    </citation>
    <scope>NUCLEOTIDE SEQUENCE</scope>
    <source>
        <strain evidence="27">Female2</strain>
        <tissue evidence="27">Blood</tissue>
    </source>
</reference>
<dbReference type="GO" id="GO:0016323">
    <property type="term" value="C:basolateral plasma membrane"/>
    <property type="evidence" value="ECO:0007669"/>
    <property type="project" value="UniProtKB-SubCell"/>
</dbReference>
<keyword evidence="10 23" id="KW-1133">Transmembrane helix</keyword>
<dbReference type="InterPro" id="IPR004709">
    <property type="entry name" value="NaH_exchanger"/>
</dbReference>
<evidence type="ECO:0000256" key="24">
    <source>
        <dbReference type="SAM" id="SignalP"/>
    </source>
</evidence>
<evidence type="ECO:0000256" key="13">
    <source>
        <dbReference type="ARBA" id="ARBA00023136"/>
    </source>
</evidence>
<keyword evidence="7 21" id="KW-0812">Transmembrane</keyword>
<evidence type="ECO:0000256" key="18">
    <source>
        <dbReference type="ARBA" id="ARBA00035570"/>
    </source>
</evidence>
<feature type="compositionally biased region" description="Polar residues" evidence="22">
    <location>
        <begin position="736"/>
        <end position="747"/>
    </location>
</feature>
<name>A0A8T2K564_9PIPI</name>
<feature type="transmembrane region" description="Helical" evidence="23">
    <location>
        <begin position="276"/>
        <end position="297"/>
    </location>
</feature>
<comment type="caution">
    <text evidence="27">The sequence shown here is derived from an EMBL/GenBank/DDBJ whole genome shotgun (WGS) entry which is preliminary data.</text>
</comment>
<dbReference type="EMBL" id="JAACNH010000002">
    <property type="protein sequence ID" value="KAG8451263.1"/>
    <property type="molecule type" value="Genomic_DNA"/>
</dbReference>
<keyword evidence="17" id="KW-0449">Lipoprotein</keyword>
<feature type="domain" description="Cation/H+ exchanger transmembrane" evidence="25">
    <location>
        <begin position="89"/>
        <end position="482"/>
    </location>
</feature>
<feature type="compositionally biased region" description="Basic and acidic residues" evidence="22">
    <location>
        <begin position="756"/>
        <end position="769"/>
    </location>
</feature>
<keyword evidence="14" id="KW-0564">Palmitate</keyword>
<dbReference type="InterPro" id="IPR032103">
    <property type="entry name" value="NHE_CaM-bd"/>
</dbReference>
<feature type="transmembrane region" description="Helical" evidence="23">
    <location>
        <begin position="392"/>
        <end position="416"/>
    </location>
</feature>
<keyword evidence="11" id="KW-0915">Sodium</keyword>
<keyword evidence="24" id="KW-0732">Signal</keyword>
<dbReference type="InterPro" id="IPR018422">
    <property type="entry name" value="Cation/H_exchanger_CPA1"/>
</dbReference>
<evidence type="ECO:0000256" key="10">
    <source>
        <dbReference type="ARBA" id="ARBA00022989"/>
    </source>
</evidence>
<feature type="transmembrane region" description="Helical" evidence="23">
    <location>
        <begin position="458"/>
        <end position="481"/>
    </location>
</feature>
<evidence type="ECO:0000256" key="5">
    <source>
        <dbReference type="ARBA" id="ARBA00022475"/>
    </source>
</evidence>
<dbReference type="PRINTS" id="PR01085">
    <property type="entry name" value="NAHEXCHNGR1"/>
</dbReference>
<evidence type="ECO:0000256" key="23">
    <source>
        <dbReference type="SAM" id="Phobius"/>
    </source>
</evidence>
<evidence type="ECO:0000256" key="6">
    <source>
        <dbReference type="ARBA" id="ARBA00022553"/>
    </source>
</evidence>
<organism evidence="27 28">
    <name type="scientific">Hymenochirus boettgeri</name>
    <name type="common">Congo dwarf clawed frog</name>
    <dbReference type="NCBI Taxonomy" id="247094"/>
    <lineage>
        <taxon>Eukaryota</taxon>
        <taxon>Metazoa</taxon>
        <taxon>Chordata</taxon>
        <taxon>Craniata</taxon>
        <taxon>Vertebrata</taxon>
        <taxon>Euteleostomi</taxon>
        <taxon>Amphibia</taxon>
        <taxon>Batrachia</taxon>
        <taxon>Anura</taxon>
        <taxon>Pipoidea</taxon>
        <taxon>Pipidae</taxon>
        <taxon>Pipinae</taxon>
        <taxon>Hymenochirus</taxon>
    </lineage>
</organism>
<evidence type="ECO:0000256" key="12">
    <source>
        <dbReference type="ARBA" id="ARBA00023065"/>
    </source>
</evidence>
<feature type="transmembrane region" description="Helical" evidence="23">
    <location>
        <begin position="139"/>
        <end position="156"/>
    </location>
</feature>
<dbReference type="AlphaFoldDB" id="A0A8T2K564"/>
<evidence type="ECO:0000256" key="17">
    <source>
        <dbReference type="ARBA" id="ARBA00023288"/>
    </source>
</evidence>
<keyword evidence="13 23" id="KW-0472">Membrane</keyword>
<dbReference type="InterPro" id="IPR001970">
    <property type="entry name" value="NHE-1-like"/>
</dbReference>
<feature type="transmembrane region" description="Helical" evidence="23">
    <location>
        <begin position="428"/>
        <end position="446"/>
    </location>
</feature>
<feature type="domain" description="Sodium/hydrogen exchanger regulatory region" evidence="26">
    <location>
        <begin position="578"/>
        <end position="663"/>
    </location>
</feature>
<proteinExistence type="inferred from homology"/>
<gene>
    <name evidence="27" type="ORF">GDO86_003478</name>
</gene>
<comment type="catalytic activity">
    <reaction evidence="20">
        <text>Li(+)(out) + H(+)(in) = Li(+)(in) + H(+)(out)</text>
        <dbReference type="Rhea" id="RHEA:72407"/>
        <dbReference type="ChEBI" id="CHEBI:15378"/>
        <dbReference type="ChEBI" id="CHEBI:49713"/>
    </reaction>
</comment>
<dbReference type="Gene3D" id="6.10.140.1330">
    <property type="match status" value="1"/>
</dbReference>
<sequence>MECFSCKLTMKTALILILIPIVLSSDPSSYDSGLPDNEPPPGITETYSPRDTGNQSHEGGHHREKKAFPVLSLDYEHVQAPFEIALWILLACLMKIGFHVIPHVSNVVPESCLLIVVGLLVGGLIKAVGETPPVLRSDVFFLFLLPPIILDAGYFLPLRPFSENLGTILIFAVVGTLWNAFFMGGLLYAVCQIGGEDLKNVGLLANLLFGSIISAVDPVAVLAVFEEIHINELLHILVFGESLLNDAVTVVLYHLFEEFAGLDQITFRDITLGFLSFLVVALGGVLVGLVYGIIAAFTSRFTSHIRVIEPLFVFLYSYMAYLSAEVFHLSGIMALIASGVVMRPYVEANISHKSHTTIKYFLKMWSSVSETLIFIFLGVSTVAGPHKWNWPYVISTLIFCFIARVLGVLSLTWFINKFRIVKLTPKDQFIIAYGGLRGAIAFSLGYLLEKQHFPREMFLTAIITVIFFTVFVQGMTIRPLVELLAVKKKQESKRSINEEIHTQFLDHLLTGIEDICGHYGHHHWKDKLNRFNKTYLKKYLIAGERSKEPQLIAFYHKMEMKQAIELVESGGIGKIPSAVSTVSMQNIQPKPKLSDRIIPTLSKVKEEEIRKILRTNLQKTRQRLRSYNRHTLVADPYEEAWNQMLLRRQKVHEMEQKVTNYLTVPAHKVDSPTMSRARVGSDPLAYEPKSDSENVPVITIDPASPESVTNETEEDEEAGITMKVREPPSPGADDVFTQSESPNSQRLQRCLSDPGPHPEEVQPFLTKKE</sequence>
<keyword evidence="16 21" id="KW-0739">Sodium transport</keyword>
<evidence type="ECO:0000256" key="19">
    <source>
        <dbReference type="ARBA" id="ARBA00047524"/>
    </source>
</evidence>
<evidence type="ECO:0000256" key="20">
    <source>
        <dbReference type="ARBA" id="ARBA00048676"/>
    </source>
</evidence>
<dbReference type="PRINTS" id="PR01084">
    <property type="entry name" value="NAHEXCHNGR"/>
</dbReference>
<keyword evidence="12 21" id="KW-0406">Ion transport</keyword>
<keyword evidence="6" id="KW-0597">Phosphoprotein</keyword>
<feature type="transmembrane region" description="Helical" evidence="23">
    <location>
        <begin position="202"/>
        <end position="224"/>
    </location>
</feature>
<feature type="compositionally biased region" description="Polar residues" evidence="22">
    <location>
        <begin position="45"/>
        <end position="57"/>
    </location>
</feature>
<comment type="similarity">
    <text evidence="2 21">Belongs to the monovalent cation:proton antiporter 1 (CPA1) transporter (TC 2.A.36) family.</text>
</comment>
<evidence type="ECO:0000256" key="8">
    <source>
        <dbReference type="ARBA" id="ARBA00022843"/>
    </source>
</evidence>
<keyword evidence="15" id="KW-0325">Glycoprotein</keyword>
<dbReference type="Pfam" id="PF16644">
    <property type="entry name" value="NEXCaM_BD"/>
    <property type="match status" value="1"/>
</dbReference>
<feature type="signal peptide" evidence="24">
    <location>
        <begin position="1"/>
        <end position="24"/>
    </location>
</feature>
<protein>
    <recommendedName>
        <fullName evidence="21">Sodium/hydrogen exchanger</fullName>
    </recommendedName>
</protein>
<dbReference type="GO" id="GO:0005516">
    <property type="term" value="F:calmodulin binding"/>
    <property type="evidence" value="ECO:0007669"/>
    <property type="project" value="UniProtKB-KW"/>
</dbReference>